<protein>
    <submittedName>
        <fullName evidence="5">ExeM/NucH family extracellular endonuclease</fullName>
    </submittedName>
</protein>
<dbReference type="InterPro" id="IPR036691">
    <property type="entry name" value="Endo/exonu/phosph_ase_sf"/>
</dbReference>
<evidence type="ECO:0000256" key="2">
    <source>
        <dbReference type="SAM" id="MobiDB-lite"/>
    </source>
</evidence>
<keyword evidence="5" id="KW-0255">Endonuclease</keyword>
<comment type="caution">
    <text evidence="5">The sequence shown here is derived from an EMBL/GenBank/DDBJ whole genome shotgun (WGS) entry which is preliminary data.</text>
</comment>
<dbReference type="PANTHER" id="PTHR42834">
    <property type="entry name" value="ENDONUCLEASE/EXONUCLEASE/PHOSPHATASE FAMILY PROTEIN (AFU_ORTHOLOGUE AFUA_3G09210)"/>
    <property type="match status" value="1"/>
</dbReference>
<dbReference type="Gene3D" id="3.90.780.10">
    <property type="entry name" value="5'-Nucleotidase, C-terminal domain"/>
    <property type="match status" value="1"/>
</dbReference>
<keyword evidence="5" id="KW-0540">Nuclease</keyword>
<keyword evidence="6" id="KW-1185">Reference proteome</keyword>
<accession>A0ABW0BRS7</accession>
<name>A0ABW0BRS7_9ACTN</name>
<evidence type="ECO:0000256" key="3">
    <source>
        <dbReference type="SAM" id="SignalP"/>
    </source>
</evidence>
<evidence type="ECO:0000313" key="5">
    <source>
        <dbReference type="EMBL" id="MFC5179587.1"/>
    </source>
</evidence>
<keyword evidence="1 3" id="KW-0732">Signal</keyword>
<feature type="compositionally biased region" description="Polar residues" evidence="2">
    <location>
        <begin position="179"/>
        <end position="189"/>
    </location>
</feature>
<dbReference type="Gene3D" id="2.60.40.10">
    <property type="entry name" value="Immunoglobulins"/>
    <property type="match status" value="1"/>
</dbReference>
<dbReference type="CDD" id="cd04486">
    <property type="entry name" value="YhcR_OBF_like"/>
    <property type="match status" value="1"/>
</dbReference>
<proteinExistence type="predicted"/>
<dbReference type="Pfam" id="PF03372">
    <property type="entry name" value="Exo_endo_phos"/>
    <property type="match status" value="1"/>
</dbReference>
<evidence type="ECO:0000256" key="1">
    <source>
        <dbReference type="ARBA" id="ARBA00022729"/>
    </source>
</evidence>
<dbReference type="InterPro" id="IPR006179">
    <property type="entry name" value="5_nucleotidase/apyrase"/>
</dbReference>
<dbReference type="InterPro" id="IPR036907">
    <property type="entry name" value="5'-Nucleotdase_C_sf"/>
</dbReference>
<dbReference type="InterPro" id="IPR001322">
    <property type="entry name" value="Lamin_tail_dom"/>
</dbReference>
<dbReference type="InterPro" id="IPR005135">
    <property type="entry name" value="Endo/exonuclease/phosphatase"/>
</dbReference>
<dbReference type="PRINTS" id="PR01607">
    <property type="entry name" value="APYRASEFAMLY"/>
</dbReference>
<dbReference type="Pfam" id="PF02872">
    <property type="entry name" value="5_nucleotid_C"/>
    <property type="match status" value="1"/>
</dbReference>
<dbReference type="Gene3D" id="3.60.21.10">
    <property type="match status" value="1"/>
</dbReference>
<dbReference type="Pfam" id="PF00149">
    <property type="entry name" value="Metallophos"/>
    <property type="match status" value="1"/>
</dbReference>
<dbReference type="Gene3D" id="3.60.10.10">
    <property type="entry name" value="Endonuclease/exonuclease/phosphatase"/>
    <property type="match status" value="1"/>
</dbReference>
<dbReference type="InterPro" id="IPR032109">
    <property type="entry name" value="Big_3_5"/>
</dbReference>
<gene>
    <name evidence="5" type="ORF">ACFPGP_23140</name>
</gene>
<dbReference type="RefSeq" id="WP_378593882.1">
    <property type="nucleotide sequence ID" value="NZ_JBHSKD010000029.1"/>
</dbReference>
<feature type="domain" description="LTD" evidence="4">
    <location>
        <begin position="22"/>
        <end position="159"/>
    </location>
</feature>
<dbReference type="Pfam" id="PF16640">
    <property type="entry name" value="Big_3_5"/>
    <property type="match status" value="2"/>
</dbReference>
<dbReference type="SUPFAM" id="SSF55816">
    <property type="entry name" value="5'-nucleotidase (syn. UDP-sugar hydrolase), C-terminal domain"/>
    <property type="match status" value="1"/>
</dbReference>
<dbReference type="Proteomes" id="UP001596087">
    <property type="component" value="Unassembled WGS sequence"/>
</dbReference>
<dbReference type="InterPro" id="IPR029052">
    <property type="entry name" value="Metallo-depent_PP-like"/>
</dbReference>
<dbReference type="PROSITE" id="PS51841">
    <property type="entry name" value="LTD"/>
    <property type="match status" value="1"/>
</dbReference>
<dbReference type="SUPFAM" id="SSF56300">
    <property type="entry name" value="Metallo-dependent phosphatases"/>
    <property type="match status" value="1"/>
</dbReference>
<reference evidence="6" key="1">
    <citation type="journal article" date="2019" name="Int. J. Syst. Evol. Microbiol.">
        <title>The Global Catalogue of Microorganisms (GCM) 10K type strain sequencing project: providing services to taxonomists for standard genome sequencing and annotation.</title>
        <authorList>
            <consortium name="The Broad Institute Genomics Platform"/>
            <consortium name="The Broad Institute Genome Sequencing Center for Infectious Disease"/>
            <person name="Wu L."/>
            <person name="Ma J."/>
        </authorList>
    </citation>
    <scope>NUCLEOTIDE SEQUENCE [LARGE SCALE GENOMIC DNA]</scope>
    <source>
        <strain evidence="6">DFY41</strain>
    </source>
</reference>
<dbReference type="CDD" id="cd10283">
    <property type="entry name" value="MnuA_DNase1-like"/>
    <property type="match status" value="1"/>
</dbReference>
<dbReference type="EMBL" id="JBHSKD010000029">
    <property type="protein sequence ID" value="MFC5179587.1"/>
    <property type="molecule type" value="Genomic_DNA"/>
</dbReference>
<dbReference type="NCBIfam" id="NF033681">
    <property type="entry name" value="ExeM_NucH_DNase"/>
    <property type="match status" value="1"/>
</dbReference>
<dbReference type="PANTHER" id="PTHR42834:SF1">
    <property type="entry name" value="ENDONUCLEASE_EXONUCLEASE_PHOSPHATASE FAMILY PROTEIN (AFU_ORTHOLOGUE AFUA_3G09210)"/>
    <property type="match status" value="1"/>
</dbReference>
<dbReference type="InterPro" id="IPR004843">
    <property type="entry name" value="Calcineurin-like_PHP"/>
</dbReference>
<dbReference type="InterPro" id="IPR013783">
    <property type="entry name" value="Ig-like_fold"/>
</dbReference>
<feature type="chain" id="PRO_5047225339" evidence="3">
    <location>
        <begin position="29"/>
        <end position="1673"/>
    </location>
</feature>
<dbReference type="GO" id="GO:0004519">
    <property type="term" value="F:endonuclease activity"/>
    <property type="evidence" value="ECO:0007669"/>
    <property type="project" value="UniProtKB-KW"/>
</dbReference>
<dbReference type="SUPFAM" id="SSF56219">
    <property type="entry name" value="DNase I-like"/>
    <property type="match status" value="1"/>
</dbReference>
<dbReference type="Pfam" id="PF00932">
    <property type="entry name" value="LTD"/>
    <property type="match status" value="1"/>
</dbReference>
<evidence type="ECO:0000259" key="4">
    <source>
        <dbReference type="PROSITE" id="PS51841"/>
    </source>
</evidence>
<feature type="signal peptide" evidence="3">
    <location>
        <begin position="1"/>
        <end position="28"/>
    </location>
</feature>
<dbReference type="InterPro" id="IPR008334">
    <property type="entry name" value="5'-Nucleotdase_C"/>
</dbReference>
<feature type="region of interest" description="Disordered" evidence="2">
    <location>
        <begin position="179"/>
        <end position="214"/>
    </location>
</feature>
<evidence type="ECO:0000313" key="6">
    <source>
        <dbReference type="Proteomes" id="UP001596087"/>
    </source>
</evidence>
<dbReference type="InterPro" id="IPR047971">
    <property type="entry name" value="ExeM-like"/>
</dbReference>
<sequence length="1673" mass="171605">MLSSRQRFAAAVGLGLAVSVLTSTPSHANPAGTGLVIKEVYGGGGNAGAQYTNDFIELYNPTTAPISVAGWSVQYRSATGTSAQVTPLSGSVPAGAHYLVQEAAGGTPSASLPAPDATGTISMSGSAGVVLLVPSTTAFATTGNLAGNAGLVDMVGYGSTAGSFEAANTGVNLTNTTAATRSATGGDTDNNADDFSEVAPTPTNSATGGGGGGDAGEKTIAQIQGDDTATSPLAGQTVTTTGRVTASFPSGGFNGFYLQTGGADTTPAASDGVFVYTPALTQAAYPSVGDSLQVKGTVSEFGGLTEITAAPADITTVAALPAVVPLAEVPGTSCALPGDACLTGAAIDAAREKHEGELVQPAGAYTVTDSYDGSAYNGGSASSSMFGEIGLAANSDLPLVAPTELYDAQTGPVAARTAYNNAHRVVLDDGSSLNYTTAANTGSPFPYYTADHTVRVGAGVTFDQPFVLDYRFGWKAQPQHQVVGAPTGLVSFEQTREAQPQDVGGDVRLATFNVLNYFTTLGADVAGCEAYVDRAGDPVTVRTCSGANGPRGAWDAEDLQRQQTKIVTAINKLDADVVSLEEIENSLVVDGHDRDEAVATLVDALNADAGAGTWAYAPSPTPADLPSGEDVIRTAFIYQPATVALVGGSQILVGATAFDNAREPLAQAFKAAGTSDADAFAVIANHFKSKGSGTPDPYGQGNANEDRVNQAQALLSFADSFAVSRGTQKVFLTGDFNAYSHEDPIEVLEAGGFTSLDSTSDPQEESYSFDGQVGSLDHVLANEAALPDVTGVDVWTINAYESVYYEYSRNNYNVTDLYSPGPFRSSDHNPELVGIDTPAPEPGTRDIQVLATNDFHGRIANDPQSAAAGAAVMAGAVKQMRAANPDTVFAAAGDLIGASTFDSFIAHDKPTIDALNEAGLQVSAAGNHEFDQGYRDLVDRVMAPYDAETNPYGGAQWKYIAANVRMRSDDSHALAPSWTQDFGKVEVGFVGAVTEHLPELVSPAGISEITVTDVVDEVNAAADDLRADGADVVVLLVHEGAENTNCATMDDNPASDFGSIITGVDGDVDAIVSGHTHLAYNCSFPVDSWAGRPVTERPVVSAGQYGEKLNRLVFTVDTATGQVQAKTQEVLNLKAGPTGSTFNYPVDPATQSIVDAAVAEANVLGAVRLGDIAGPFKRAQINGVVNGQPGLVENRGGESTLGNLVAEVQRWATSSTESGSAQIAFMNPGGLRADMIGTQADGYPETLTYRQAANVQPFANTLVNMRLTGAQIRAALEQQWQPAGASRPFLRLGVSKGFTYTYDPTAAAGSRIKQMRLDGVLVDPTTTYSVTVNSFLASGGDNFGAFAGGTQKRDTGKVDLQAMVDYMAEFAADTPLPVDWSQRAVGISFPAAAPSSYRGGEHVTFDVSSWDMTGAGDTKDARVQVSLDGTDLGSFPVDHTVGSTIGDEYGKAAVDVVIPNGTSAGQHQLTLAGHATGTSVTVPVTVAATTTTVAATAADHAYGTAGSVQVSLTPATATGEVTVLEGDTVLGTGTLVLGATSVTLGGTALEVGAHTLTVRYAGDAGHEPSSTTTGVTVTKAAASVATTFDPTRVTTKSQVSLTVDVTAAGVTPTGAVRVIVNGTTTTRTLSGGSATFALGRFVKAGSYPVTVTYLGDTHVQQAADTVTLVVNKK</sequence>
<organism evidence="5 6">
    <name type="scientific">Nocardioides taihuensis</name>
    <dbReference type="NCBI Taxonomy" id="1835606"/>
    <lineage>
        <taxon>Bacteria</taxon>
        <taxon>Bacillati</taxon>
        <taxon>Actinomycetota</taxon>
        <taxon>Actinomycetes</taxon>
        <taxon>Propionibacteriales</taxon>
        <taxon>Nocardioidaceae</taxon>
        <taxon>Nocardioides</taxon>
    </lineage>
</organism>
<keyword evidence="5" id="KW-0378">Hydrolase</keyword>